<name>A0ABQ6MV19_9STRA</name>
<comment type="caution">
    <text evidence="2">The sequence shown here is derived from an EMBL/GenBank/DDBJ whole genome shotgun (WGS) entry which is preliminary data.</text>
</comment>
<evidence type="ECO:0000313" key="2">
    <source>
        <dbReference type="EMBL" id="GMI33256.1"/>
    </source>
</evidence>
<gene>
    <name evidence="2" type="ORF">TeGR_g1768</name>
</gene>
<reference evidence="2 3" key="1">
    <citation type="journal article" date="2023" name="Commun. Biol.">
        <title>Genome analysis of Parmales, the sister group of diatoms, reveals the evolutionary specialization of diatoms from phago-mixotrophs to photoautotrophs.</title>
        <authorList>
            <person name="Ban H."/>
            <person name="Sato S."/>
            <person name="Yoshikawa S."/>
            <person name="Yamada K."/>
            <person name="Nakamura Y."/>
            <person name="Ichinomiya M."/>
            <person name="Sato N."/>
            <person name="Blanc-Mathieu R."/>
            <person name="Endo H."/>
            <person name="Kuwata A."/>
            <person name="Ogata H."/>
        </authorList>
    </citation>
    <scope>NUCLEOTIDE SEQUENCE [LARGE SCALE GENOMIC DNA]</scope>
</reference>
<dbReference type="PANTHER" id="PTHR43813">
    <property type="entry name" value="ACYL-ACTIVATING ENZYME 16, CHLOROPLASTIC-RELATED"/>
    <property type="match status" value="1"/>
</dbReference>
<protein>
    <submittedName>
        <fullName evidence="2">Uncharacterized protein</fullName>
    </submittedName>
</protein>
<dbReference type="EMBL" id="BRYB01001767">
    <property type="protein sequence ID" value="GMI33256.1"/>
    <property type="molecule type" value="Genomic_DNA"/>
</dbReference>
<dbReference type="Pfam" id="PF23562">
    <property type="entry name" value="AMP-binding_C_3"/>
    <property type="match status" value="1"/>
</dbReference>
<sequence length="235" mass="24446">NGENVEPQPLEDAILSSSPLIDQIMVTDDASGKKLVGVAVLSLAMLVDAGLASQEEADLLQPLVDKMNDPVYDAAECAGAAATLKEASDTILDSDIKDAVAAQLKASTKASEGFRKFEQVTSATVTLEPFAMCNGLLTQSFKVKRAEVAAAFEEGAGEKKGRRERMKEKGKELAGKGARAGKELAGKGKEKGKELAGKGARAGKELAGKGKEKGKKLADDLASKLKKKGGGEGDN</sequence>
<organism evidence="2 3">
    <name type="scientific">Tetraparma gracilis</name>
    <dbReference type="NCBI Taxonomy" id="2962635"/>
    <lineage>
        <taxon>Eukaryota</taxon>
        <taxon>Sar</taxon>
        <taxon>Stramenopiles</taxon>
        <taxon>Ochrophyta</taxon>
        <taxon>Bolidophyceae</taxon>
        <taxon>Parmales</taxon>
        <taxon>Triparmaceae</taxon>
        <taxon>Tetraparma</taxon>
    </lineage>
</organism>
<dbReference type="InterPro" id="IPR052987">
    <property type="entry name" value="Chloroplast_AMP-bd_Enzymes"/>
</dbReference>
<evidence type="ECO:0000313" key="3">
    <source>
        <dbReference type="Proteomes" id="UP001165060"/>
    </source>
</evidence>
<dbReference type="Proteomes" id="UP001165060">
    <property type="component" value="Unassembled WGS sequence"/>
</dbReference>
<feature type="non-terminal residue" evidence="2">
    <location>
        <position position="1"/>
    </location>
</feature>
<feature type="compositionally biased region" description="Basic and acidic residues" evidence="1">
    <location>
        <begin position="156"/>
        <end position="223"/>
    </location>
</feature>
<dbReference type="PANTHER" id="PTHR43813:SF1">
    <property type="entry name" value="ACYL-ACTIVATING ENZYME 16, CHLOROPLASTIC-RELATED"/>
    <property type="match status" value="1"/>
</dbReference>
<feature type="region of interest" description="Disordered" evidence="1">
    <location>
        <begin position="155"/>
        <end position="235"/>
    </location>
</feature>
<dbReference type="SUPFAM" id="SSF56801">
    <property type="entry name" value="Acetyl-CoA synthetase-like"/>
    <property type="match status" value="1"/>
</dbReference>
<keyword evidence="3" id="KW-1185">Reference proteome</keyword>
<evidence type="ECO:0000256" key="1">
    <source>
        <dbReference type="SAM" id="MobiDB-lite"/>
    </source>
</evidence>
<accession>A0ABQ6MV19</accession>
<proteinExistence type="predicted"/>